<evidence type="ECO:0000313" key="9">
    <source>
        <dbReference type="Proteomes" id="UP000015100"/>
    </source>
</evidence>
<sequence length="165" mass="18406">MNVLRLPRLWASPIARPYNGSSRSIATPFPSTASKATGSVSQLWSLQSRSLSTEYPKKTESARPPPSPSSIGAQLPYQLANSKSGNLPIYVKHRKDGVKELTYIRKIKGDRKALIQDLSKELKIPVSDIRIKEPVGYLEVKGDRMAEIKKFFRSRGIGESFHVPE</sequence>
<evidence type="ECO:0000256" key="3">
    <source>
        <dbReference type="ARBA" id="ARBA00022980"/>
    </source>
</evidence>
<dbReference type="PANTHER" id="PTHR13477">
    <property type="entry name" value="MITOCHONDRIAL 39S RIBOSOMAL PROTEIN L49"/>
    <property type="match status" value="1"/>
</dbReference>
<keyword evidence="3" id="KW-0689">Ribosomal protein</keyword>
<reference evidence="8 9" key="1">
    <citation type="journal article" date="2013" name="PLoS Genet.">
        <title>Genomic mechanisms accounting for the adaptation to parasitism in nematode-trapping fungi.</title>
        <authorList>
            <person name="Meerupati T."/>
            <person name="Andersson K.M."/>
            <person name="Friman E."/>
            <person name="Kumar D."/>
            <person name="Tunlid A."/>
            <person name="Ahren D."/>
        </authorList>
    </citation>
    <scope>NUCLEOTIDE SEQUENCE [LARGE SCALE GENOMIC DNA]</scope>
    <source>
        <strain evidence="8 9">CBS 200.50</strain>
    </source>
</reference>
<dbReference type="Pfam" id="PF05046">
    <property type="entry name" value="Img2"/>
    <property type="match status" value="1"/>
</dbReference>
<dbReference type="Proteomes" id="UP000015100">
    <property type="component" value="Unassembled WGS sequence"/>
</dbReference>
<evidence type="ECO:0000256" key="4">
    <source>
        <dbReference type="ARBA" id="ARBA00023128"/>
    </source>
</evidence>
<dbReference type="OrthoDB" id="19439at2759"/>
<reference evidence="9" key="2">
    <citation type="submission" date="2013-04" db="EMBL/GenBank/DDBJ databases">
        <title>Genomic mechanisms accounting for the adaptation to parasitism in nematode-trapping fungi.</title>
        <authorList>
            <person name="Ahren D.G."/>
        </authorList>
    </citation>
    <scope>NUCLEOTIDE SEQUENCE [LARGE SCALE GENOMIC DNA]</scope>
    <source>
        <strain evidence="9">CBS 200.50</strain>
    </source>
</reference>
<evidence type="ECO:0000256" key="6">
    <source>
        <dbReference type="ARBA" id="ARBA00035191"/>
    </source>
</evidence>
<dbReference type="Gene3D" id="3.30.780.10">
    <property type="entry name" value="SUI1-like domain"/>
    <property type="match status" value="1"/>
</dbReference>
<gene>
    <name evidence="8" type="ORF">H072_3620</name>
</gene>
<organism evidence="8 9">
    <name type="scientific">Dactylellina haptotyla (strain CBS 200.50)</name>
    <name type="common">Nematode-trapping fungus</name>
    <name type="synonym">Monacrosporium haptotylum</name>
    <dbReference type="NCBI Taxonomy" id="1284197"/>
    <lineage>
        <taxon>Eukaryota</taxon>
        <taxon>Fungi</taxon>
        <taxon>Dikarya</taxon>
        <taxon>Ascomycota</taxon>
        <taxon>Pezizomycotina</taxon>
        <taxon>Orbiliomycetes</taxon>
        <taxon>Orbiliales</taxon>
        <taxon>Orbiliaceae</taxon>
        <taxon>Dactylellina</taxon>
    </lineage>
</organism>
<dbReference type="HOGENOM" id="CLU_1610694_0_0_1"/>
<proteinExistence type="inferred from homology"/>
<evidence type="ECO:0000256" key="7">
    <source>
        <dbReference type="SAM" id="MobiDB-lite"/>
    </source>
</evidence>
<keyword evidence="4" id="KW-0496">Mitochondrion</keyword>
<evidence type="ECO:0000313" key="8">
    <source>
        <dbReference type="EMBL" id="EPS42477.1"/>
    </source>
</evidence>
<keyword evidence="9" id="KW-1185">Reference proteome</keyword>
<dbReference type="AlphaFoldDB" id="S8C460"/>
<dbReference type="STRING" id="1284197.S8C460"/>
<dbReference type="InterPro" id="IPR007740">
    <property type="entry name" value="Ribosomal_mL49"/>
</dbReference>
<comment type="subcellular location">
    <subcellularLocation>
        <location evidence="1">Mitochondrion</location>
    </subcellularLocation>
</comment>
<evidence type="ECO:0000256" key="5">
    <source>
        <dbReference type="ARBA" id="ARBA00023274"/>
    </source>
</evidence>
<name>S8C460_DACHA</name>
<dbReference type="GO" id="GO:0003735">
    <property type="term" value="F:structural constituent of ribosome"/>
    <property type="evidence" value="ECO:0007669"/>
    <property type="project" value="InterPro"/>
</dbReference>
<dbReference type="OMA" id="HITIKGW"/>
<dbReference type="GO" id="GO:0006412">
    <property type="term" value="P:translation"/>
    <property type="evidence" value="ECO:0007669"/>
    <property type="project" value="InterPro"/>
</dbReference>
<dbReference type="EMBL" id="AQGS01000114">
    <property type="protein sequence ID" value="EPS42477.1"/>
    <property type="molecule type" value="Genomic_DNA"/>
</dbReference>
<feature type="region of interest" description="Disordered" evidence="7">
    <location>
        <begin position="54"/>
        <end position="74"/>
    </location>
</feature>
<comment type="caution">
    <text evidence="8">The sequence shown here is derived from an EMBL/GenBank/DDBJ whole genome shotgun (WGS) entry which is preliminary data.</text>
</comment>
<dbReference type="GO" id="GO:0005762">
    <property type="term" value="C:mitochondrial large ribosomal subunit"/>
    <property type="evidence" value="ECO:0007669"/>
    <property type="project" value="TreeGrafter"/>
</dbReference>
<protein>
    <recommendedName>
        <fullName evidence="6">Large ribosomal subunit protein mL49</fullName>
    </recommendedName>
</protein>
<accession>S8C460</accession>
<evidence type="ECO:0000256" key="2">
    <source>
        <dbReference type="ARBA" id="ARBA00005677"/>
    </source>
</evidence>
<comment type="similarity">
    <text evidence="2">Belongs to the mitochondrion-specific ribosomal protein mL49 family.</text>
</comment>
<dbReference type="PANTHER" id="PTHR13477:SF0">
    <property type="entry name" value="LARGE RIBOSOMAL SUBUNIT PROTEIN ML49"/>
    <property type="match status" value="1"/>
</dbReference>
<evidence type="ECO:0000256" key="1">
    <source>
        <dbReference type="ARBA" id="ARBA00004173"/>
    </source>
</evidence>
<keyword evidence="5" id="KW-0687">Ribonucleoprotein</keyword>